<feature type="transmembrane region" description="Helical" evidence="1">
    <location>
        <begin position="99"/>
        <end position="122"/>
    </location>
</feature>
<sequence length="245" mass="27939">MKHAELNDQANRLWQSYWQKAQAGLPLSNTFEAQFWATYKPLIQQRQVVSVQNKNIPNTQKISRTTQAELMTIFYKYWDRAFEHEKVFYAKKADNMGEVVLGGCVAYVLMGGLFVASLVVAFAGLYSALVYTLFALLVVWGVQQLIKPNDTNVIDPYQPPEKRVIVSLNHDALKVAELNSASRQVVKVLKYENIDTMWKVADGFLVSGRDQGQLIELKVPSGVSIFNKMLFFISEVVSYNYLRKQ</sequence>
<dbReference type="RefSeq" id="WP_002693953.1">
    <property type="nucleotide sequence ID" value="NZ_AAWS01000003.1"/>
</dbReference>
<dbReference type="EMBL" id="AAWS01000003">
    <property type="protein sequence ID" value="EAY31378.1"/>
    <property type="molecule type" value="Genomic_DNA"/>
</dbReference>
<evidence type="ECO:0000313" key="2">
    <source>
        <dbReference type="EMBL" id="EAY31378.1"/>
    </source>
</evidence>
<feature type="transmembrane region" description="Helical" evidence="1">
    <location>
        <begin position="128"/>
        <end position="146"/>
    </location>
</feature>
<evidence type="ECO:0008006" key="4">
    <source>
        <dbReference type="Google" id="ProtNLM"/>
    </source>
</evidence>
<dbReference type="AlphaFoldDB" id="A1ZE70"/>
<comment type="caution">
    <text evidence="2">The sequence shown here is derived from an EMBL/GenBank/DDBJ whole genome shotgun (WGS) entry which is preliminary data.</text>
</comment>
<keyword evidence="1" id="KW-1133">Transmembrane helix</keyword>
<gene>
    <name evidence="2" type="ORF">M23134_04211</name>
</gene>
<name>A1ZE70_MICM2</name>
<proteinExistence type="predicted"/>
<protein>
    <recommendedName>
        <fullName evidence="4">YcxB-like protein domain-containing protein</fullName>
    </recommendedName>
</protein>
<keyword evidence="1" id="KW-0812">Transmembrane</keyword>
<keyword evidence="3" id="KW-1185">Reference proteome</keyword>
<accession>A1ZE70</accession>
<dbReference type="Proteomes" id="UP000004095">
    <property type="component" value="Unassembled WGS sequence"/>
</dbReference>
<reference evidence="2 3" key="1">
    <citation type="submission" date="2007-01" db="EMBL/GenBank/DDBJ databases">
        <authorList>
            <person name="Haygood M."/>
            <person name="Podell S."/>
            <person name="Anderson C."/>
            <person name="Hopkinson B."/>
            <person name="Roe K."/>
            <person name="Barbeau K."/>
            <person name="Gaasterland T."/>
            <person name="Ferriera S."/>
            <person name="Johnson J."/>
            <person name="Kravitz S."/>
            <person name="Beeson K."/>
            <person name="Sutton G."/>
            <person name="Rogers Y.-H."/>
            <person name="Friedman R."/>
            <person name="Frazier M."/>
            <person name="Venter J.C."/>
        </authorList>
    </citation>
    <scope>NUCLEOTIDE SEQUENCE [LARGE SCALE GENOMIC DNA]</scope>
    <source>
        <strain evidence="2 3">ATCC 23134</strain>
    </source>
</reference>
<evidence type="ECO:0000256" key="1">
    <source>
        <dbReference type="SAM" id="Phobius"/>
    </source>
</evidence>
<evidence type="ECO:0000313" key="3">
    <source>
        <dbReference type="Proteomes" id="UP000004095"/>
    </source>
</evidence>
<keyword evidence="1" id="KW-0472">Membrane</keyword>
<organism evidence="2 3">
    <name type="scientific">Microscilla marina ATCC 23134</name>
    <dbReference type="NCBI Taxonomy" id="313606"/>
    <lineage>
        <taxon>Bacteria</taxon>
        <taxon>Pseudomonadati</taxon>
        <taxon>Bacteroidota</taxon>
        <taxon>Cytophagia</taxon>
        <taxon>Cytophagales</taxon>
        <taxon>Microscillaceae</taxon>
        <taxon>Microscilla</taxon>
    </lineage>
</organism>